<reference evidence="3" key="1">
    <citation type="submission" date="2019-04" db="EMBL/GenBank/DDBJ databases">
        <title>Friends and foes A comparative genomics studyof 23 Aspergillus species from section Flavi.</title>
        <authorList>
            <consortium name="DOE Joint Genome Institute"/>
            <person name="Kjaerbolling I."/>
            <person name="Vesth T."/>
            <person name="Frisvad J.C."/>
            <person name="Nybo J.L."/>
            <person name="Theobald S."/>
            <person name="Kildgaard S."/>
            <person name="Isbrandt T."/>
            <person name="Kuo A."/>
            <person name="Sato A."/>
            <person name="Lyhne E.K."/>
            <person name="Kogle M.E."/>
            <person name="Wiebenga A."/>
            <person name="Kun R.S."/>
            <person name="Lubbers R.J."/>
            <person name="Makela M.R."/>
            <person name="Barry K."/>
            <person name="Chovatia M."/>
            <person name="Clum A."/>
            <person name="Daum C."/>
            <person name="Haridas S."/>
            <person name="He G."/>
            <person name="LaButti K."/>
            <person name="Lipzen A."/>
            <person name="Mondo S."/>
            <person name="Riley R."/>
            <person name="Salamov A."/>
            <person name="Simmons B.A."/>
            <person name="Magnuson J.K."/>
            <person name="Henrissat B."/>
            <person name="Mortensen U.H."/>
            <person name="Larsen T.O."/>
            <person name="Devries R.P."/>
            <person name="Grigoriev I.V."/>
            <person name="Machida M."/>
            <person name="Baker S.E."/>
            <person name="Andersen M.R."/>
        </authorList>
    </citation>
    <scope>NUCLEOTIDE SEQUENCE [LARGE SCALE GENOMIC DNA]</scope>
    <source>
        <strain evidence="3">CBS 130017</strain>
    </source>
</reference>
<sequence length="929" mass="103749">MAPSNNENDSIDIKKGLNLVLDNIRSTGSFMTSANIHTAVNPGLYIPDVGTIGLPISTDHANAIIQSCHPSPYGEGTETLVDESVRKSWQLDASQFAFQNPRWQHQVELFVNEAVTGLGLTANWQEVKAELYKLLIYEEGAFSLPHRDSEKTDGMFGTLAVCLPSKHEGGDVIISHKDDQFKFQTAPTSKFGVSWAAWYADVTQEVKPVTSGYRVTLIYNLIHRPSAALLESRVRSTENTTRLLKSWARAAEADPMQYLDGWSSCIGLSCPPALIYVLEHQYTDAELGFSRLKGVDKCRFAELWDACRRVGFDLLLANIEKKDMGGVDGNGYCRGSYGRGGNGTHRIRHSIESSLELSHVVHSGGVVVGKNLPFPEDMLIQKAVFNRDPDKKSFKGFTGNEGASATHFYHKTGALIIPRRFRFLFKIQQLKYGQRDAEKFLEDCHRVVLERPNDMLAKQKLLQVCRVITSVNSYYKRHAKPQEGQAKVMQIALELSDVKLFCRAMEWLGSESFPSRTARVAQIANIISQIGHDAIFSFLGKIVQKGRENDELDWNLLSGHIKGLNKLIEGSYDITFHISLSDYFGDSESDGEALAGVLTKPLKGRLPGFMTFLETRLDNTAFLVAFITSAHDYSLNGRIDKNEVDKVLKALFSKIGASFKIESATSSHHKQSSSGGVSNCDRPSNTSRISPSLVVKLVQLADATGNDSTRIINTLTEYALDVKDDTEESTFHDFLLPVANGLCAHIETTKRSSTGSERRFIKHMLAKYVGDYVKEAPPSPPPNWKKKTTIRCICSNCASLRLFINDTSSTTKDFVLGEKQRKHLDKQLDKTFFTTITERANPHRLRVEKTQALLVSEFKAWVARVQLAKYELDQLSQKGCLKEMLGNQYHSILSHQNLVLPDDLPALPAPRGLRNVVQRTVPAKRPFER</sequence>
<name>A0A5N6X607_9EURO</name>
<evidence type="ECO:0000313" key="2">
    <source>
        <dbReference type="EMBL" id="KAE8328665.1"/>
    </source>
</evidence>
<dbReference type="PANTHER" id="PTHR33099:SF7">
    <property type="entry name" value="MYND-TYPE DOMAIN-CONTAINING PROTEIN"/>
    <property type="match status" value="1"/>
</dbReference>
<dbReference type="PANTHER" id="PTHR33099">
    <property type="entry name" value="FE2OG DIOXYGENASE DOMAIN-CONTAINING PROTEIN"/>
    <property type="match status" value="1"/>
</dbReference>
<evidence type="ECO:0008006" key="4">
    <source>
        <dbReference type="Google" id="ProtNLM"/>
    </source>
</evidence>
<feature type="region of interest" description="Disordered" evidence="1">
    <location>
        <begin position="666"/>
        <end position="685"/>
    </location>
</feature>
<gene>
    <name evidence="2" type="ORF">BDV39DRAFT_203867</name>
</gene>
<protein>
    <recommendedName>
        <fullName evidence="4">Prolyl 4-hydroxylase alpha subunit Fe(2+) 2OG dioxygenase domain-containing protein</fullName>
    </recommendedName>
</protein>
<dbReference type="EMBL" id="ML741784">
    <property type="protein sequence ID" value="KAE8328665.1"/>
    <property type="molecule type" value="Genomic_DNA"/>
</dbReference>
<evidence type="ECO:0000313" key="3">
    <source>
        <dbReference type="Proteomes" id="UP000325945"/>
    </source>
</evidence>
<dbReference type="Gene3D" id="2.60.120.620">
    <property type="entry name" value="q2cbj1_9rhob like domain"/>
    <property type="match status" value="1"/>
</dbReference>
<organism evidence="2 3">
    <name type="scientific">Aspergillus sergii</name>
    <dbReference type="NCBI Taxonomy" id="1034303"/>
    <lineage>
        <taxon>Eukaryota</taxon>
        <taxon>Fungi</taxon>
        <taxon>Dikarya</taxon>
        <taxon>Ascomycota</taxon>
        <taxon>Pezizomycotina</taxon>
        <taxon>Eurotiomycetes</taxon>
        <taxon>Eurotiomycetidae</taxon>
        <taxon>Eurotiales</taxon>
        <taxon>Aspergillaceae</taxon>
        <taxon>Aspergillus</taxon>
        <taxon>Aspergillus subgen. Circumdati</taxon>
    </lineage>
</organism>
<proteinExistence type="predicted"/>
<dbReference type="Proteomes" id="UP000325945">
    <property type="component" value="Unassembled WGS sequence"/>
</dbReference>
<dbReference type="AlphaFoldDB" id="A0A5N6X607"/>
<evidence type="ECO:0000256" key="1">
    <source>
        <dbReference type="SAM" id="MobiDB-lite"/>
    </source>
</evidence>
<keyword evidence="3" id="KW-1185">Reference proteome</keyword>
<accession>A0A5N6X607</accession>